<dbReference type="Proteomes" id="UP000003781">
    <property type="component" value="Unassembled WGS sequence"/>
</dbReference>
<reference evidence="1 2" key="1">
    <citation type="submission" date="2007-03" db="EMBL/GenBank/DDBJ databases">
        <authorList>
            <person name="Stal L."/>
            <person name="Ferriera S."/>
            <person name="Johnson J."/>
            <person name="Kravitz S."/>
            <person name="Beeson K."/>
            <person name="Sutton G."/>
            <person name="Rogers Y.-H."/>
            <person name="Friedman R."/>
            <person name="Frazier M."/>
            <person name="Venter J.C."/>
        </authorList>
    </citation>
    <scope>NUCLEOTIDE SEQUENCE [LARGE SCALE GENOMIC DNA]</scope>
    <source>
        <strain evidence="1 2">CCY0110</strain>
    </source>
</reference>
<dbReference type="OrthoDB" id="6959740at2"/>
<comment type="caution">
    <text evidence="1">The sequence shown here is derived from an EMBL/GenBank/DDBJ whole genome shotgun (WGS) entry which is preliminary data.</text>
</comment>
<proteinExistence type="predicted"/>
<dbReference type="EMBL" id="AAXW01000097">
    <property type="protein sequence ID" value="EAZ88202.1"/>
    <property type="molecule type" value="Genomic_DNA"/>
</dbReference>
<accession>A3IZ88</accession>
<keyword evidence="2" id="KW-1185">Reference proteome</keyword>
<name>A3IZ88_9CHRO</name>
<dbReference type="AlphaFoldDB" id="A3IZ88"/>
<protein>
    <submittedName>
        <fullName evidence="1">Uncharacterized protein</fullName>
    </submittedName>
</protein>
<dbReference type="eggNOG" id="ENOG5033BSH">
    <property type="taxonomic scope" value="Bacteria"/>
</dbReference>
<evidence type="ECO:0000313" key="2">
    <source>
        <dbReference type="Proteomes" id="UP000003781"/>
    </source>
</evidence>
<evidence type="ECO:0000313" key="1">
    <source>
        <dbReference type="EMBL" id="EAZ88202.1"/>
    </source>
</evidence>
<sequence length="85" mass="10134">MVIKLDSDFEILRFSDSIYEKITVEIQYKGEQIAQINQDKGHHNFEIEFFVDYIEPNFIPKFRLSDFIIALNKAQEILLEDNHID</sequence>
<dbReference type="RefSeq" id="WP_008278706.1">
    <property type="nucleotide sequence ID" value="NZ_AAXW01000097.1"/>
</dbReference>
<organism evidence="1 2">
    <name type="scientific">Crocosphaera chwakensis CCY0110</name>
    <dbReference type="NCBI Taxonomy" id="391612"/>
    <lineage>
        <taxon>Bacteria</taxon>
        <taxon>Bacillati</taxon>
        <taxon>Cyanobacteriota</taxon>
        <taxon>Cyanophyceae</taxon>
        <taxon>Oscillatoriophycideae</taxon>
        <taxon>Chroococcales</taxon>
        <taxon>Aphanothecaceae</taxon>
        <taxon>Crocosphaera</taxon>
        <taxon>Crocosphaera chwakensis</taxon>
    </lineage>
</organism>
<gene>
    <name evidence="1" type="ORF">CY0110_08581</name>
</gene>